<name>A0ABU3DJM4_9RHOB</name>
<evidence type="ECO:0000256" key="1">
    <source>
        <dbReference type="SAM" id="SignalP"/>
    </source>
</evidence>
<keyword evidence="3" id="KW-1185">Reference proteome</keyword>
<dbReference type="Proteomes" id="UP001265259">
    <property type="component" value="Unassembled WGS sequence"/>
</dbReference>
<evidence type="ECO:0000313" key="3">
    <source>
        <dbReference type="Proteomes" id="UP001265259"/>
    </source>
</evidence>
<keyword evidence="1" id="KW-0732">Signal</keyword>
<reference evidence="2 3" key="1">
    <citation type="submission" date="2023-09" db="EMBL/GenBank/DDBJ databases">
        <authorList>
            <person name="Rey-Velasco X."/>
        </authorList>
    </citation>
    <scope>NUCLEOTIDE SEQUENCE [LARGE SCALE GENOMIC DNA]</scope>
    <source>
        <strain evidence="2 3">F158</strain>
    </source>
</reference>
<gene>
    <name evidence="2" type="ORF">RM543_14620</name>
</gene>
<organism evidence="2 3">
    <name type="scientific">Tropicimonas omnivorans</name>
    <dbReference type="NCBI Taxonomy" id="3075590"/>
    <lineage>
        <taxon>Bacteria</taxon>
        <taxon>Pseudomonadati</taxon>
        <taxon>Pseudomonadota</taxon>
        <taxon>Alphaproteobacteria</taxon>
        <taxon>Rhodobacterales</taxon>
        <taxon>Roseobacteraceae</taxon>
        <taxon>Tropicimonas</taxon>
    </lineage>
</organism>
<proteinExistence type="predicted"/>
<protein>
    <submittedName>
        <fullName evidence="2">Uncharacterized protein</fullName>
    </submittedName>
</protein>
<feature type="signal peptide" evidence="1">
    <location>
        <begin position="1"/>
        <end position="22"/>
    </location>
</feature>
<comment type="caution">
    <text evidence="2">The sequence shown here is derived from an EMBL/GenBank/DDBJ whole genome shotgun (WGS) entry which is preliminary data.</text>
</comment>
<feature type="chain" id="PRO_5045292105" evidence="1">
    <location>
        <begin position="23"/>
        <end position="124"/>
    </location>
</feature>
<accession>A0ABU3DJM4</accession>
<sequence>MVRAAFVCVLFGLATSSGPLHALDLDCTTIGSCNDDLTCRESADPFRLRQTEDGHEFWFVDTSRFPATETVKEGLRIFTSDARPESQQRLTIAENLMASYSVVYYGYGRLYSTQTALNCRKVDP</sequence>
<dbReference type="RefSeq" id="WP_311692900.1">
    <property type="nucleotide sequence ID" value="NZ_JAVRHL010000003.1"/>
</dbReference>
<dbReference type="EMBL" id="JAVRHL010000003">
    <property type="protein sequence ID" value="MDT0683921.1"/>
    <property type="molecule type" value="Genomic_DNA"/>
</dbReference>
<evidence type="ECO:0000313" key="2">
    <source>
        <dbReference type="EMBL" id="MDT0683921.1"/>
    </source>
</evidence>